<accession>A0A0L7MA97</accession>
<proteinExistence type="predicted"/>
<feature type="non-terminal residue" evidence="1">
    <location>
        <position position="1"/>
    </location>
</feature>
<reference evidence="2" key="2">
    <citation type="submission" date="2006-09" db="EMBL/GenBank/DDBJ databases">
        <title>The genome sequence of Plasmodium falciparum Dd2.</title>
        <authorList>
            <consortium name="The Broad Institute Genome Sequencing Platform"/>
            <person name="Birren B."/>
            <person name="Lander E."/>
            <person name="Galagan J."/>
            <person name="Nusbaum C."/>
            <person name="Devon K."/>
            <person name="Henn M."/>
            <person name="Jaffe D."/>
            <person name="Butler J."/>
            <person name="Alvarez P."/>
            <person name="Gnerre S."/>
            <person name="Grabherr M."/>
            <person name="Kleber M."/>
            <person name="Mauceli E."/>
            <person name="Brockman W."/>
            <person name="MacCallum I.A."/>
            <person name="Rounsley S."/>
            <person name="Young S."/>
            <person name="LaButti K."/>
            <person name="Pushparaj V."/>
            <person name="DeCaprio D."/>
            <person name="Crawford M."/>
            <person name="Koehrsen M."/>
            <person name="Engels R."/>
            <person name="Montgomery P."/>
            <person name="Pearson M."/>
            <person name="Howarth C."/>
            <person name="Larson L."/>
            <person name="Luoma S."/>
            <person name="White J."/>
            <person name="Kodira C."/>
            <person name="Zeng Q."/>
            <person name="O'Leary S."/>
            <person name="Yandava C."/>
            <person name="Alvarado L."/>
            <person name="Wirth D."/>
            <person name="Volkman S."/>
            <person name="Hartl D."/>
        </authorList>
    </citation>
    <scope>NUCLEOTIDE SEQUENCE [LARGE SCALE GENOMIC DNA]</scope>
</reference>
<evidence type="ECO:0000313" key="1">
    <source>
        <dbReference type="EMBL" id="KOB89728.1"/>
    </source>
</evidence>
<dbReference type="KEGG" id="pfd:PFDG_05281"/>
<dbReference type="EMBL" id="GG703047">
    <property type="protein sequence ID" value="KOB89728.1"/>
    <property type="molecule type" value="Genomic_DNA"/>
</dbReference>
<dbReference type="AlphaFoldDB" id="A0A0L7MA97"/>
<name>A0A0L7MA97_PLAF4</name>
<organism evidence="1 2">
    <name type="scientific">Plasmodium falciparum (isolate Dd2)</name>
    <dbReference type="NCBI Taxonomy" id="57267"/>
    <lineage>
        <taxon>Eukaryota</taxon>
        <taxon>Sar</taxon>
        <taxon>Alveolata</taxon>
        <taxon>Apicomplexa</taxon>
        <taxon>Aconoidasida</taxon>
        <taxon>Haemosporida</taxon>
        <taxon>Plasmodiidae</taxon>
        <taxon>Plasmodium</taxon>
        <taxon>Plasmodium (Laverania)</taxon>
    </lineage>
</organism>
<gene>
    <name evidence="1" type="ORF">PFDG_05281</name>
</gene>
<reference evidence="2" key="1">
    <citation type="submission" date="2006-09" db="EMBL/GenBank/DDBJ databases">
        <title>Annotation of Plasmodium falciparum Dd2.</title>
        <authorList>
            <consortium name="The Broad Institute Genome Sequencing Platform"/>
            <person name="Volkman S.K."/>
            <person name="Neafsey D.E."/>
            <person name="Dash A.P."/>
            <person name="Chitnis C.E."/>
            <person name="Hartl D.L."/>
            <person name="Young S.K."/>
            <person name="Zeng Q."/>
            <person name="Koehrsen M."/>
            <person name="Alvarado L."/>
            <person name="Berlin A."/>
            <person name="Borenstein D."/>
            <person name="Chapman S.B."/>
            <person name="Chen Z."/>
            <person name="Engels R."/>
            <person name="Freedman E."/>
            <person name="Gellesch M."/>
            <person name="Goldberg J."/>
            <person name="Griggs A."/>
            <person name="Gujja S."/>
            <person name="Heilman E.R."/>
            <person name="Heiman D.I."/>
            <person name="Howarth C."/>
            <person name="Jen D."/>
            <person name="Larson L."/>
            <person name="Mehta T."/>
            <person name="Neiman D."/>
            <person name="Park D."/>
            <person name="Pearson M."/>
            <person name="Roberts A."/>
            <person name="Saif S."/>
            <person name="Shea T."/>
            <person name="Shenoy N."/>
            <person name="Sisk P."/>
            <person name="Stolte C."/>
            <person name="Sykes S."/>
            <person name="Walk T."/>
            <person name="White J."/>
            <person name="Yandava C."/>
            <person name="Haas B."/>
            <person name="Henn M.R."/>
            <person name="Nusbaum C."/>
            <person name="Birren B."/>
        </authorList>
    </citation>
    <scope>NUCLEOTIDE SEQUENCE [LARGE SCALE GENOMIC DNA]</scope>
</reference>
<sequence length="98" mass="11276">EIPTAAHNTGQQDIANLYKSINKHNSEIDSSLHNLLFYDNHKEDMGVYFSEAKAYIYDDIKGNDIHENIRNTSEHIHVSIYGRLKKRHVGTTHAPNEM</sequence>
<protein>
    <submittedName>
        <fullName evidence="1">Uncharacterized protein</fullName>
    </submittedName>
</protein>
<evidence type="ECO:0000313" key="2">
    <source>
        <dbReference type="Proteomes" id="UP000054282"/>
    </source>
</evidence>
<dbReference type="Proteomes" id="UP000054282">
    <property type="component" value="Unassembled WGS sequence"/>
</dbReference>